<comment type="similarity">
    <text evidence="11">In the N-terminal section; belongs to the FAD-binding oxidoreductase/transferase type 4 family.</text>
</comment>
<dbReference type="KEGG" id="frx:F7310_07095"/>
<dbReference type="InterPro" id="IPR004113">
    <property type="entry name" value="FAD-bd_oxidored_4_C"/>
</dbReference>
<dbReference type="PROSITE" id="PS51379">
    <property type="entry name" value="4FE4S_FER_2"/>
    <property type="match status" value="1"/>
</dbReference>
<dbReference type="InterPro" id="IPR016171">
    <property type="entry name" value="Vanillyl_alc_oxidase_C-sub2"/>
</dbReference>
<evidence type="ECO:0000256" key="5">
    <source>
        <dbReference type="ARBA" id="ARBA00022827"/>
    </source>
</evidence>
<keyword evidence="6" id="KW-0560">Oxidoreductase</keyword>
<keyword evidence="3" id="KW-0285">Flavoprotein</keyword>
<evidence type="ECO:0000256" key="4">
    <source>
        <dbReference type="ARBA" id="ARBA00022723"/>
    </source>
</evidence>
<reference evidence="15 16" key="1">
    <citation type="journal article" date="2016" name="Appl. Environ. Microbiol.">
        <title>Whole genome relationships among Francisella bacteria of diverse origin define new species and provide specific regions for detection.</title>
        <authorList>
            <person name="Challacombe J.F."/>
            <person name="Petersen J.M."/>
            <person name="Gallegos-Graves V."/>
            <person name="Hodge D."/>
            <person name="Pillai S."/>
            <person name="Kuske C.R."/>
        </authorList>
    </citation>
    <scope>NUCLEOTIDE SEQUENCE [LARGE SCALE GENOMIC DNA]</scope>
    <source>
        <strain evidence="16">TX07-7310</strain>
    </source>
</reference>
<comment type="cofactor">
    <cofactor evidence="1">
        <name>FAD</name>
        <dbReference type="ChEBI" id="CHEBI:57692"/>
    </cofactor>
</comment>
<keyword evidence="8" id="KW-0411">Iron-sulfur</keyword>
<dbReference type="InterPro" id="IPR036318">
    <property type="entry name" value="FAD-bd_PCMH-like_sf"/>
</dbReference>
<gene>
    <name evidence="15" type="ORF">F7310_07095</name>
</gene>
<dbReference type="GO" id="GO:0004458">
    <property type="term" value="F:D-lactate dehydrogenase (cytochrome) activity"/>
    <property type="evidence" value="ECO:0007669"/>
    <property type="project" value="TreeGrafter"/>
</dbReference>
<keyword evidence="4" id="KW-0479">Metal-binding</keyword>
<proteinExistence type="inferred from homology"/>
<dbReference type="InterPro" id="IPR006094">
    <property type="entry name" value="Oxid_FAD_bind_N"/>
</dbReference>
<evidence type="ECO:0000256" key="2">
    <source>
        <dbReference type="ARBA" id="ARBA00022485"/>
    </source>
</evidence>
<dbReference type="PROSITE" id="PS00198">
    <property type="entry name" value="4FE4S_FER_1"/>
    <property type="match status" value="1"/>
</dbReference>
<keyword evidence="5" id="KW-0274">FAD</keyword>
<dbReference type="Gene3D" id="3.30.465.10">
    <property type="match status" value="1"/>
</dbReference>
<comment type="catalytic activity">
    <reaction evidence="10">
        <text>(R)-2-hydroxyglutarate + A = 2-oxoglutarate + AH2</text>
        <dbReference type="Rhea" id="RHEA:38295"/>
        <dbReference type="ChEBI" id="CHEBI:13193"/>
        <dbReference type="ChEBI" id="CHEBI:15801"/>
        <dbReference type="ChEBI" id="CHEBI:16810"/>
        <dbReference type="ChEBI" id="CHEBI:17499"/>
        <dbReference type="EC" id="1.1.99.39"/>
    </reaction>
    <physiologicalReaction direction="left-to-right" evidence="10">
        <dbReference type="Rhea" id="RHEA:38296"/>
    </physiologicalReaction>
</comment>
<feature type="domain" description="FAD-binding PCMH-type" evidence="14">
    <location>
        <begin position="56"/>
        <end position="288"/>
    </location>
</feature>
<dbReference type="EC" id="1.1.99.39" evidence="9"/>
<accession>A0A1L4BTF7</accession>
<evidence type="ECO:0000256" key="8">
    <source>
        <dbReference type="ARBA" id="ARBA00023014"/>
    </source>
</evidence>
<evidence type="ECO:0000256" key="1">
    <source>
        <dbReference type="ARBA" id="ARBA00001974"/>
    </source>
</evidence>
<evidence type="ECO:0000256" key="3">
    <source>
        <dbReference type="ARBA" id="ARBA00022630"/>
    </source>
</evidence>
<dbReference type="SUPFAM" id="SSF46548">
    <property type="entry name" value="alpha-helical ferredoxin"/>
    <property type="match status" value="1"/>
</dbReference>
<dbReference type="FunFam" id="3.30.70.2740:FF:000003">
    <property type="entry name" value="Oxidoreductase, FAD-binding, putative"/>
    <property type="match status" value="1"/>
</dbReference>
<dbReference type="STRING" id="573570.F7310_07095"/>
<dbReference type="Pfam" id="PF02913">
    <property type="entry name" value="FAD-oxidase_C"/>
    <property type="match status" value="1"/>
</dbReference>
<feature type="domain" description="4Fe-4S ferredoxin-type" evidence="13">
    <location>
        <begin position="648"/>
        <end position="680"/>
    </location>
</feature>
<dbReference type="RefSeq" id="WP_072712817.1">
    <property type="nucleotide sequence ID" value="NZ_CP016796.1"/>
</dbReference>
<dbReference type="OrthoDB" id="9811557at2"/>
<evidence type="ECO:0000256" key="10">
    <source>
        <dbReference type="ARBA" id="ARBA00051291"/>
    </source>
</evidence>
<dbReference type="GO" id="GO:0008720">
    <property type="term" value="F:D-lactate dehydrogenase (NAD+) activity"/>
    <property type="evidence" value="ECO:0007669"/>
    <property type="project" value="TreeGrafter"/>
</dbReference>
<evidence type="ECO:0000256" key="9">
    <source>
        <dbReference type="ARBA" id="ARBA00039003"/>
    </source>
</evidence>
<dbReference type="GO" id="GO:1903457">
    <property type="term" value="P:lactate catabolic process"/>
    <property type="evidence" value="ECO:0007669"/>
    <property type="project" value="TreeGrafter"/>
</dbReference>
<evidence type="ECO:0000259" key="14">
    <source>
        <dbReference type="PROSITE" id="PS51387"/>
    </source>
</evidence>
<dbReference type="SUPFAM" id="SSF55103">
    <property type="entry name" value="FAD-linked oxidases, C-terminal domain"/>
    <property type="match status" value="1"/>
</dbReference>
<dbReference type="PANTHER" id="PTHR11748">
    <property type="entry name" value="D-LACTATE DEHYDROGENASE"/>
    <property type="match status" value="1"/>
</dbReference>
<dbReference type="Gene3D" id="3.30.70.2740">
    <property type="match status" value="1"/>
</dbReference>
<dbReference type="GO" id="GO:0046872">
    <property type="term" value="F:metal ion binding"/>
    <property type="evidence" value="ECO:0007669"/>
    <property type="project" value="UniProtKB-KW"/>
</dbReference>
<dbReference type="InterPro" id="IPR016169">
    <property type="entry name" value="FAD-bd_PCMH_sub2"/>
</dbReference>
<organism evidence="15 16">
    <name type="scientific">Francisella uliginis</name>
    <dbReference type="NCBI Taxonomy" id="573570"/>
    <lineage>
        <taxon>Bacteria</taxon>
        <taxon>Pseudomonadati</taxon>
        <taxon>Pseudomonadota</taxon>
        <taxon>Gammaproteobacteria</taxon>
        <taxon>Thiotrichales</taxon>
        <taxon>Francisellaceae</taxon>
        <taxon>Francisella</taxon>
    </lineage>
</organism>
<evidence type="ECO:0000313" key="15">
    <source>
        <dbReference type="EMBL" id="API87136.1"/>
    </source>
</evidence>
<dbReference type="Pfam" id="PF01565">
    <property type="entry name" value="FAD_binding_4"/>
    <property type="match status" value="1"/>
</dbReference>
<keyword evidence="16" id="KW-1185">Reference proteome</keyword>
<keyword evidence="2" id="KW-0004">4Fe-4S</keyword>
<evidence type="ECO:0000313" key="16">
    <source>
        <dbReference type="Proteomes" id="UP000184222"/>
    </source>
</evidence>
<dbReference type="InterPro" id="IPR016164">
    <property type="entry name" value="FAD-linked_Oxase-like_C"/>
</dbReference>
<dbReference type="Gene3D" id="1.10.45.10">
    <property type="entry name" value="Vanillyl-alcohol Oxidase, Chain A, domain 4"/>
    <property type="match status" value="1"/>
</dbReference>
<evidence type="ECO:0000259" key="13">
    <source>
        <dbReference type="PROSITE" id="PS51379"/>
    </source>
</evidence>
<dbReference type="AlphaFoldDB" id="A0A1L4BTF7"/>
<dbReference type="Proteomes" id="UP000184222">
    <property type="component" value="Chromosome"/>
</dbReference>
<keyword evidence="7" id="KW-0408">Iron</keyword>
<evidence type="ECO:0000256" key="12">
    <source>
        <dbReference type="ARBA" id="ARBA00067680"/>
    </source>
</evidence>
<protein>
    <recommendedName>
        <fullName evidence="12">D-2-hydroxyglutarate dehydrogenase</fullName>
        <ecNumber evidence="9">1.1.99.39</ecNumber>
    </recommendedName>
</protein>
<evidence type="ECO:0000256" key="7">
    <source>
        <dbReference type="ARBA" id="ARBA00023004"/>
    </source>
</evidence>
<evidence type="ECO:0000256" key="6">
    <source>
        <dbReference type="ARBA" id="ARBA00023002"/>
    </source>
</evidence>
<sequence>MKESTKENKLPTLDQVCTLNVLIDTFSEELRKMKFEGDIHSDYASRISTSMDNSVYFIVPELVVFPKNKWDVNRVFALASKKEYQEIKFSPRGGGTGTSGHSLCAGVIIDSSRYMNEILEINIEKEFVRVEPGVVLDQLNDALVDTEYFFAPNLSPSNRATLGGMVNTDACGKGSRIYGRTSQHVLELGCTLVNGQKLTTKKIKLNELEEDNLNEVEKNIYTTVVEQIIDKYSLIEEKSPKLSRFLTGYNLAKTYDKDDNAINLSYLVSGSEGTLAFVTEMTLKLTKKPKYKALFSISYDSFNKALKAARDLLSSNPSAIETIDNNIIEIAKDDEIYHKIKHMLEKSTSINIAAVNLVEFIADSQHELDTKTAKLERTLLEKQAVFHLTESPTEMDSLWELRKKGVGLLGAMKGDRKPIPFIEDTAVAPEKLADYIAELTKLLDSYGVKYGMFGHVDVGCLHVRPALDMSSPEDYKKVAKITEKVSELVRKYGGVLCAEHGHGHRSEHLKDYFGEELYESLGHIKKAFDPHNQLNPGKITVPNGSKDQLVKVDGPFRGYLDEQVPKEMRQQFSGAYNCNGNSQCLNYNLDTVICPSAKASRNWLYSPKGRSAVLREWLNQLAAKGYSTIDKEDSFGYERAEDTLNDFSHQVYDSLDKCLGCKACITGCPIKVDIPTMKSQFLANYHSRYKRPALDYFVKHSESILKINLYMPKIFNDIFNIQFVRAGLANTIGFADTPLISSLNLRSELKQRNAPEFSIQELDNLSIEQRKKTVCIVQDIFTSLYDTHIVLTLYDFLTALGFRVYFAPFKINGKPSHVKGFLRYFKKQALKATKLYNEISRTKVEMIGIDPAMTLVYRDEYRKVCGDQVRFKVKMLQEWLVTKLEDLPQMNNMIDNQFNLFNHCTEKSLSTATTTDWQKIFTHFGINTKIANVGCCGMSGSFGHESKHVDDSKQIYNLSWKDKIKQSGIRNSIATGFSCRCQVKRIEGHTIKHPIEILELNRKKQQKVLTQKIG</sequence>
<dbReference type="PANTHER" id="PTHR11748:SF119">
    <property type="entry name" value="D-2-HYDROXYGLUTARATE DEHYDROGENASE"/>
    <property type="match status" value="1"/>
</dbReference>
<dbReference type="GO" id="GO:0051539">
    <property type="term" value="F:4 iron, 4 sulfur cluster binding"/>
    <property type="evidence" value="ECO:0007669"/>
    <property type="project" value="UniProtKB-KW"/>
</dbReference>
<dbReference type="SUPFAM" id="SSF56176">
    <property type="entry name" value="FAD-binding/transporter-associated domain-like"/>
    <property type="match status" value="1"/>
</dbReference>
<dbReference type="PROSITE" id="PS51387">
    <property type="entry name" value="FAD_PCMH"/>
    <property type="match status" value="1"/>
</dbReference>
<dbReference type="GO" id="GO:0071949">
    <property type="term" value="F:FAD binding"/>
    <property type="evidence" value="ECO:0007669"/>
    <property type="project" value="InterPro"/>
</dbReference>
<name>A0A1L4BTF7_9GAMM</name>
<dbReference type="InterPro" id="IPR017900">
    <property type="entry name" value="4Fe4S_Fe_S_CS"/>
</dbReference>
<dbReference type="EMBL" id="CP016796">
    <property type="protein sequence ID" value="API87136.1"/>
    <property type="molecule type" value="Genomic_DNA"/>
</dbReference>
<dbReference type="InterPro" id="IPR017896">
    <property type="entry name" value="4Fe4S_Fe-S-bd"/>
</dbReference>
<dbReference type="GO" id="GO:0051990">
    <property type="term" value="F:(R)-2-hydroxyglutarate dehydrogenase activity"/>
    <property type="evidence" value="ECO:0007669"/>
    <property type="project" value="UniProtKB-EC"/>
</dbReference>
<evidence type="ECO:0000256" key="11">
    <source>
        <dbReference type="ARBA" id="ARBA00060924"/>
    </source>
</evidence>
<dbReference type="InterPro" id="IPR016166">
    <property type="entry name" value="FAD-bd_PCMH"/>
</dbReference>